<feature type="transmembrane region" description="Helical" evidence="1">
    <location>
        <begin position="14"/>
        <end position="33"/>
    </location>
</feature>
<feature type="transmembrane region" description="Helical" evidence="1">
    <location>
        <begin position="73"/>
        <end position="97"/>
    </location>
</feature>
<organism evidence="2 3">
    <name type="scientific">Saccharibacillus endophyticus</name>
    <dbReference type="NCBI Taxonomy" id="2060666"/>
    <lineage>
        <taxon>Bacteria</taxon>
        <taxon>Bacillati</taxon>
        <taxon>Bacillota</taxon>
        <taxon>Bacilli</taxon>
        <taxon>Bacillales</taxon>
        <taxon>Paenibacillaceae</taxon>
        <taxon>Saccharibacillus</taxon>
    </lineage>
</organism>
<keyword evidence="1" id="KW-1133">Transmembrane helix</keyword>
<keyword evidence="1" id="KW-0812">Transmembrane</keyword>
<sequence length="112" mass="12343">MWLINPAEAFPDPLFRLIWIGELLILLALIAAAMRFSRRAWISCGVLLAIGLLATLPGWIYQLANPDYIGAMIDIPLLAMFPLMAVSLGWAIAAWAIRLYGGRKSKSSSVSR</sequence>
<comment type="caution">
    <text evidence="2">The sequence shown here is derived from an EMBL/GenBank/DDBJ whole genome shotgun (WGS) entry which is preliminary data.</text>
</comment>
<gene>
    <name evidence="2" type="ORF">GCM10007362_16570</name>
</gene>
<feature type="transmembrane region" description="Helical" evidence="1">
    <location>
        <begin position="40"/>
        <end position="61"/>
    </location>
</feature>
<keyword evidence="3" id="KW-1185">Reference proteome</keyword>
<reference evidence="3" key="1">
    <citation type="journal article" date="2019" name="Int. J. Syst. Evol. Microbiol.">
        <title>The Global Catalogue of Microorganisms (GCM) 10K type strain sequencing project: providing services to taxonomists for standard genome sequencing and annotation.</title>
        <authorList>
            <consortium name="The Broad Institute Genomics Platform"/>
            <consortium name="The Broad Institute Genome Sequencing Center for Infectious Disease"/>
            <person name="Wu L."/>
            <person name="Ma J."/>
        </authorList>
    </citation>
    <scope>NUCLEOTIDE SEQUENCE [LARGE SCALE GENOMIC DNA]</scope>
    <source>
        <strain evidence="3">CCM 8702</strain>
    </source>
</reference>
<evidence type="ECO:0000313" key="3">
    <source>
        <dbReference type="Proteomes" id="UP000605427"/>
    </source>
</evidence>
<evidence type="ECO:0000313" key="2">
    <source>
        <dbReference type="EMBL" id="GGH75472.1"/>
    </source>
</evidence>
<dbReference type="RefSeq" id="WP_172242121.1">
    <property type="nucleotide sequence ID" value="NZ_BMDD01000002.1"/>
</dbReference>
<dbReference type="Proteomes" id="UP000605427">
    <property type="component" value="Unassembled WGS sequence"/>
</dbReference>
<dbReference type="EMBL" id="BMDD01000002">
    <property type="protein sequence ID" value="GGH75472.1"/>
    <property type="molecule type" value="Genomic_DNA"/>
</dbReference>
<name>A0ABQ1ZQP8_9BACL</name>
<protein>
    <submittedName>
        <fullName evidence="2">Uncharacterized protein</fullName>
    </submittedName>
</protein>
<proteinExistence type="predicted"/>
<evidence type="ECO:0000256" key="1">
    <source>
        <dbReference type="SAM" id="Phobius"/>
    </source>
</evidence>
<keyword evidence="1" id="KW-0472">Membrane</keyword>
<accession>A0ABQ1ZQP8</accession>